<dbReference type="EMBL" id="FOOU01000009">
    <property type="protein sequence ID" value="SFG57933.1"/>
    <property type="molecule type" value="Genomic_DNA"/>
</dbReference>
<dbReference type="PROSITE" id="PS00150">
    <property type="entry name" value="ACYLPHOSPHATASE_1"/>
    <property type="match status" value="1"/>
</dbReference>
<feature type="active site" evidence="5">
    <location>
        <position position="38"/>
    </location>
</feature>
<comment type="catalytic activity">
    <reaction evidence="4 5 6">
        <text>an acyl phosphate + H2O = a carboxylate + phosphate + H(+)</text>
        <dbReference type="Rhea" id="RHEA:14965"/>
        <dbReference type="ChEBI" id="CHEBI:15377"/>
        <dbReference type="ChEBI" id="CHEBI:15378"/>
        <dbReference type="ChEBI" id="CHEBI:29067"/>
        <dbReference type="ChEBI" id="CHEBI:43474"/>
        <dbReference type="ChEBI" id="CHEBI:59918"/>
        <dbReference type="EC" id="3.6.1.7"/>
    </reaction>
</comment>
<feature type="domain" description="Acylphosphatase-like" evidence="8">
    <location>
        <begin position="5"/>
        <end position="92"/>
    </location>
</feature>
<proteinExistence type="inferred from homology"/>
<evidence type="ECO:0000259" key="8">
    <source>
        <dbReference type="PROSITE" id="PS51160"/>
    </source>
</evidence>
<comment type="similarity">
    <text evidence="1 7">Belongs to the acylphosphatase family.</text>
</comment>
<dbReference type="GO" id="GO:0003998">
    <property type="term" value="F:acylphosphatase activity"/>
    <property type="evidence" value="ECO:0007669"/>
    <property type="project" value="UniProtKB-EC"/>
</dbReference>
<dbReference type="PANTHER" id="PTHR47268">
    <property type="entry name" value="ACYLPHOSPHATASE"/>
    <property type="match status" value="1"/>
</dbReference>
<dbReference type="InterPro" id="IPR020456">
    <property type="entry name" value="Acylphosphatase"/>
</dbReference>
<dbReference type="Gene3D" id="3.30.70.100">
    <property type="match status" value="1"/>
</dbReference>
<dbReference type="InterPro" id="IPR001792">
    <property type="entry name" value="Acylphosphatase-like_dom"/>
</dbReference>
<evidence type="ECO:0000256" key="6">
    <source>
        <dbReference type="RuleBase" id="RU000553"/>
    </source>
</evidence>
<evidence type="ECO:0000256" key="3">
    <source>
        <dbReference type="ARBA" id="ARBA00015991"/>
    </source>
</evidence>
<evidence type="ECO:0000256" key="5">
    <source>
        <dbReference type="PROSITE-ProRule" id="PRU00520"/>
    </source>
</evidence>
<dbReference type="PROSITE" id="PS00151">
    <property type="entry name" value="ACYLPHOSPHATASE_2"/>
    <property type="match status" value="1"/>
</dbReference>
<evidence type="ECO:0000313" key="9">
    <source>
        <dbReference type="EMBL" id="SFG57933.1"/>
    </source>
</evidence>
<feature type="active site" evidence="5">
    <location>
        <position position="20"/>
    </location>
</feature>
<accession>A0A1I2SZ67</accession>
<dbReference type="Pfam" id="PF00708">
    <property type="entry name" value="Acylphosphatase"/>
    <property type="match status" value="1"/>
</dbReference>
<protein>
    <recommendedName>
        <fullName evidence="3 5">Acylphosphatase</fullName>
        <ecNumber evidence="2 5">3.6.1.7</ecNumber>
    </recommendedName>
</protein>
<evidence type="ECO:0000256" key="1">
    <source>
        <dbReference type="ARBA" id="ARBA00005614"/>
    </source>
</evidence>
<dbReference type="NCBIfam" id="NF011022">
    <property type="entry name" value="PRK14451.1"/>
    <property type="match status" value="1"/>
</dbReference>
<sequence length="96" mass="10552">MAKICISAFVSGHVQGVWFRQSTVDQALSQGLTGWARNVSDGRVQVMLCGESNAVRQVEAWLQLGPELANVVDVVSETVELDESYNDFVIRPDLTL</sequence>
<reference evidence="10" key="1">
    <citation type="submission" date="2016-10" db="EMBL/GenBank/DDBJ databases">
        <authorList>
            <person name="Varghese N."/>
            <person name="Submissions S."/>
        </authorList>
    </citation>
    <scope>NUCLEOTIDE SEQUENCE [LARGE SCALE GENOMIC DNA]</scope>
    <source>
        <strain evidence="10">CGMCC 1.10971</strain>
    </source>
</reference>
<keyword evidence="5 6" id="KW-0378">Hydrolase</keyword>
<dbReference type="STRING" id="1045558.SAMN05216175_1098"/>
<evidence type="ECO:0000256" key="4">
    <source>
        <dbReference type="ARBA" id="ARBA00047645"/>
    </source>
</evidence>
<keyword evidence="10" id="KW-1185">Reference proteome</keyword>
<dbReference type="PROSITE" id="PS51160">
    <property type="entry name" value="ACYLPHOSPHATASE_3"/>
    <property type="match status" value="1"/>
</dbReference>
<dbReference type="InterPro" id="IPR036046">
    <property type="entry name" value="Acylphosphatase-like_dom_sf"/>
</dbReference>
<name>A0A1I2SZ67_9GAMM</name>
<dbReference type="EC" id="3.6.1.7" evidence="2 5"/>
<dbReference type="NCBIfam" id="NF011000">
    <property type="entry name" value="PRK14426.1"/>
    <property type="match status" value="1"/>
</dbReference>
<evidence type="ECO:0000256" key="2">
    <source>
        <dbReference type="ARBA" id="ARBA00012150"/>
    </source>
</evidence>
<dbReference type="InterPro" id="IPR017968">
    <property type="entry name" value="Acylphosphatase_CS"/>
</dbReference>
<gene>
    <name evidence="9" type="ORF">SAMN05216175_1098</name>
</gene>
<dbReference type="PANTHER" id="PTHR47268:SF4">
    <property type="entry name" value="ACYLPHOSPHATASE"/>
    <property type="match status" value="1"/>
</dbReference>
<dbReference type="AlphaFoldDB" id="A0A1I2SZ67"/>
<dbReference type="SUPFAM" id="SSF54975">
    <property type="entry name" value="Acylphosphatase/BLUF domain-like"/>
    <property type="match status" value="1"/>
</dbReference>
<dbReference type="Proteomes" id="UP000198623">
    <property type="component" value="Unassembled WGS sequence"/>
</dbReference>
<evidence type="ECO:0000256" key="7">
    <source>
        <dbReference type="RuleBase" id="RU004168"/>
    </source>
</evidence>
<dbReference type="OrthoDB" id="5295388at2"/>
<organism evidence="9 10">
    <name type="scientific">Neptunomonas qingdaonensis</name>
    <dbReference type="NCBI Taxonomy" id="1045558"/>
    <lineage>
        <taxon>Bacteria</taxon>
        <taxon>Pseudomonadati</taxon>
        <taxon>Pseudomonadota</taxon>
        <taxon>Gammaproteobacteria</taxon>
        <taxon>Oceanospirillales</taxon>
        <taxon>Oceanospirillaceae</taxon>
        <taxon>Neptunomonas</taxon>
    </lineage>
</organism>
<dbReference type="RefSeq" id="WP_090728558.1">
    <property type="nucleotide sequence ID" value="NZ_FOOU01000009.1"/>
</dbReference>
<evidence type="ECO:0000313" key="10">
    <source>
        <dbReference type="Proteomes" id="UP000198623"/>
    </source>
</evidence>